<evidence type="ECO:0000313" key="4">
    <source>
        <dbReference type="EMBL" id="PAV15859.1"/>
    </source>
</evidence>
<protein>
    <submittedName>
        <fullName evidence="4">Glycoside hydrolase family 115 protein</fullName>
    </submittedName>
</protein>
<sequence>MLSLLTSSTARRHDRTVITSLVTLLSLAVHVSAIGQDACVSFDTSSNSSFTIASSGKASSVYVASDDWLGVQRAATDFVADIQRVTGVAPVFQNISASDIGSISSSEPIIIVGTLGKSSLLDAVVNNTQLDVSSVQGQWEAYVSRVVKNPLPGVQSAYVLVGSDKRGSIYALYDHSEQFGVSPWYWWADAQVAQHDNLFISGEGCTHGTPTVKYRGIFLNDEQPALQNWAMEKFTNGTGSSFSDSPFNSQFYSKLFELILRLRANYLWPAMWSSAFAEDDTLNQYTADMYGVVMGTSHQEPMMRATPNEWNKLGKGAWNYTTNSQNVYNYWVEGVERAKPFESLYTLGMRGAGDLPLEEDTNVALLEKVVSDQRQILMDVYNTTDVTTIPQLWALYKEVQGYYEDGMRVPDDVILLWTDDNWGNIRRLPTDSERNHTGGAGVYYHVDYVGDPRDYKWITSSQISKTYEQMSLAVDRDAVACWILNVGDLKPYELSTEFFLAYGYDASKWSYNNLDQFVASWAKREFGVGDENAGIVADIIGNVTRWNARKKPELLNGSTYSLIDYREADTVLAGWEALTNASTAVYNTLSDSVKPAYFQMVHHPVLASSNLGAMWIAQGMNTLRASQARLSTNDLATQVEELFEKDYDLEAEYHSLLNGKWDHMMDQTHVMYYYWQQPQANTMPPVSRVQSRKQALAGPMRVVPENTLGAWPGDNPNQCSQGYSCPTYTIHLDRYAPIQSKYIDIGAGGPNPFTFSITSNVTWLKFSQTKGSISPNNSETRVEASVDWDQLSSSSSLATALIRIGATITGSGLAAAQAIGASTQSTSFYFSASSGSVPDGFSGFVEGDGGVSIEAGHASRNTSVSGVTWTELPGLGRTLSGVTPWPRMGNGGANFSAGTGPSLEYDFYTFNAPSSGNMKVTTYVSPSLNANSNSRPLAFGIQLLSPDASDSAIQVQHFIPLASAGNLPNGWDGVGGWVANSIVSVNTTFSNVSPGKHTLKLWMIEPAVVLQKFVVDTGNVRPSFLGPPESVIIS</sequence>
<dbReference type="InterPro" id="IPR031924">
    <property type="entry name" value="GH115"/>
</dbReference>
<dbReference type="InterPro" id="IPR041437">
    <property type="entry name" value="GH115_C"/>
</dbReference>
<proteinExistence type="predicted"/>
<organism evidence="4 5">
    <name type="scientific">Pyrrhoderma noxium</name>
    <dbReference type="NCBI Taxonomy" id="2282107"/>
    <lineage>
        <taxon>Eukaryota</taxon>
        <taxon>Fungi</taxon>
        <taxon>Dikarya</taxon>
        <taxon>Basidiomycota</taxon>
        <taxon>Agaricomycotina</taxon>
        <taxon>Agaricomycetes</taxon>
        <taxon>Hymenochaetales</taxon>
        <taxon>Hymenochaetaceae</taxon>
        <taxon>Pyrrhoderma</taxon>
    </lineage>
</organism>
<dbReference type="Pfam" id="PF15979">
    <property type="entry name" value="Glyco_hydro_115"/>
    <property type="match status" value="1"/>
</dbReference>
<feature type="chain" id="PRO_5013823720" evidence="2">
    <location>
        <begin position="34"/>
        <end position="1034"/>
    </location>
</feature>
<evidence type="ECO:0000313" key="5">
    <source>
        <dbReference type="Proteomes" id="UP000217199"/>
    </source>
</evidence>
<dbReference type="Gene3D" id="3.30.379.10">
    <property type="entry name" value="Chitobiase/beta-hexosaminidase domain 2-like"/>
    <property type="match status" value="1"/>
</dbReference>
<dbReference type="Proteomes" id="UP000217199">
    <property type="component" value="Unassembled WGS sequence"/>
</dbReference>
<dbReference type="Gene3D" id="3.20.20.520">
    <property type="entry name" value="Glycosyl hydrolase family 115"/>
    <property type="match status" value="1"/>
</dbReference>
<dbReference type="GO" id="GO:0016787">
    <property type="term" value="F:hydrolase activity"/>
    <property type="evidence" value="ECO:0007669"/>
    <property type="project" value="UniProtKB-KW"/>
</dbReference>
<dbReference type="Gene3D" id="1.20.58.2150">
    <property type="match status" value="1"/>
</dbReference>
<reference evidence="4 5" key="1">
    <citation type="journal article" date="2017" name="Mol. Ecol.">
        <title>Comparative and population genomic landscape of Phellinus noxius: A hypervariable fungus causing root rot in trees.</title>
        <authorList>
            <person name="Chung C.L."/>
            <person name="Lee T.J."/>
            <person name="Akiba M."/>
            <person name="Lee H.H."/>
            <person name="Kuo T.H."/>
            <person name="Liu D."/>
            <person name="Ke H.M."/>
            <person name="Yokoi T."/>
            <person name="Roa M.B."/>
            <person name="Lu M.J."/>
            <person name="Chang Y.Y."/>
            <person name="Ann P.J."/>
            <person name="Tsai J.N."/>
            <person name="Chen C.Y."/>
            <person name="Tzean S.S."/>
            <person name="Ota Y."/>
            <person name="Hattori T."/>
            <person name="Sahashi N."/>
            <person name="Liou R.F."/>
            <person name="Kikuchi T."/>
            <person name="Tsai I.J."/>
        </authorList>
    </citation>
    <scope>NUCLEOTIDE SEQUENCE [LARGE SCALE GENOMIC DNA]</scope>
    <source>
        <strain evidence="4 5">FFPRI411160</strain>
    </source>
</reference>
<keyword evidence="1 4" id="KW-0378">Hydrolase</keyword>
<dbReference type="InParanoid" id="A0A286U8K5"/>
<dbReference type="AlphaFoldDB" id="A0A286U8K5"/>
<dbReference type="EMBL" id="NBII01000009">
    <property type="protein sequence ID" value="PAV15859.1"/>
    <property type="molecule type" value="Genomic_DNA"/>
</dbReference>
<name>A0A286U8K5_9AGAM</name>
<comment type="caution">
    <text evidence="4">The sequence shown here is derived from an EMBL/GenBank/DDBJ whole genome shotgun (WGS) entry which is preliminary data.</text>
</comment>
<dbReference type="Pfam" id="PF17829">
    <property type="entry name" value="GH115_C"/>
    <property type="match status" value="1"/>
</dbReference>
<feature type="signal peptide" evidence="2">
    <location>
        <begin position="1"/>
        <end position="33"/>
    </location>
</feature>
<keyword evidence="2" id="KW-0732">Signal</keyword>
<dbReference type="InterPro" id="IPR029018">
    <property type="entry name" value="Hex-like_dom2"/>
</dbReference>
<accession>A0A286U8K5</accession>
<dbReference type="InterPro" id="IPR042301">
    <property type="entry name" value="GH115_sf"/>
</dbReference>
<dbReference type="STRING" id="2282107.A0A286U8K5"/>
<dbReference type="Gene3D" id="2.60.120.1620">
    <property type="match status" value="1"/>
</dbReference>
<evidence type="ECO:0000256" key="2">
    <source>
        <dbReference type="SAM" id="SignalP"/>
    </source>
</evidence>
<evidence type="ECO:0000259" key="3">
    <source>
        <dbReference type="Pfam" id="PF17829"/>
    </source>
</evidence>
<dbReference type="OrthoDB" id="4849794at2759"/>
<feature type="domain" description="Gylcosyl hydrolase 115 C-terminal" evidence="3">
    <location>
        <begin position="843"/>
        <end position="1029"/>
    </location>
</feature>
<dbReference type="PANTHER" id="PTHR37842">
    <property type="match status" value="1"/>
</dbReference>
<keyword evidence="5" id="KW-1185">Reference proteome</keyword>
<evidence type="ECO:0000256" key="1">
    <source>
        <dbReference type="ARBA" id="ARBA00022801"/>
    </source>
</evidence>
<dbReference type="PANTHER" id="PTHR37842:SF2">
    <property type="entry name" value="GYLCOSYL HYDROLASE 115 C-TERMINAL DOMAIN-CONTAINING PROTEIN"/>
    <property type="match status" value="1"/>
</dbReference>
<gene>
    <name evidence="4" type="ORF">PNOK_0871700</name>
</gene>